<dbReference type="InterPro" id="IPR023186">
    <property type="entry name" value="IUNH"/>
</dbReference>
<dbReference type="PANTHER" id="PTHR12304">
    <property type="entry name" value="INOSINE-URIDINE PREFERRING NUCLEOSIDE HYDROLASE"/>
    <property type="match status" value="1"/>
</dbReference>
<evidence type="ECO:0000259" key="3">
    <source>
        <dbReference type="Pfam" id="PF01156"/>
    </source>
</evidence>
<sequence length="79" mass="8719">MRHLIIDTDTASDDAVALLMALREPSVFIEGITIVAGNCTVSQCKKNALVSIEKAGMYIPPVYEGMSKPLFREHYTLHP</sequence>
<dbReference type="EMBL" id="LJCS01000020">
    <property type="protein sequence ID" value="KOY62313.1"/>
    <property type="molecule type" value="Genomic_DNA"/>
</dbReference>
<dbReference type="PROSITE" id="PS01247">
    <property type="entry name" value="IUNH"/>
    <property type="match status" value="1"/>
</dbReference>
<keyword evidence="5" id="KW-1185">Reference proteome</keyword>
<evidence type="ECO:0000256" key="1">
    <source>
        <dbReference type="ARBA" id="ARBA00022801"/>
    </source>
</evidence>
<protein>
    <recommendedName>
        <fullName evidence="3">Inosine/uridine-preferring nucleoside hydrolase domain-containing protein</fullName>
    </recommendedName>
</protein>
<reference evidence="4 5" key="1">
    <citation type="submission" date="2015-09" db="EMBL/GenBank/DDBJ databases">
        <title>Draft genome sequence and assembly of Photorhabdus sp. VMG, a bacterial symbiont associated with Heterorhabditis zealandica.</title>
        <authorList>
            <person name="Naidoo S."/>
            <person name="Featherston J."/>
            <person name="Mothupi B."/>
            <person name="Gray V.M."/>
        </authorList>
    </citation>
    <scope>NUCLEOTIDE SEQUENCE [LARGE SCALE GENOMIC DNA]</scope>
    <source>
        <strain evidence="4 5">VMG</strain>
    </source>
</reference>
<evidence type="ECO:0000313" key="4">
    <source>
        <dbReference type="EMBL" id="KOY62313.1"/>
    </source>
</evidence>
<dbReference type="SUPFAM" id="SSF53590">
    <property type="entry name" value="Nucleoside hydrolase"/>
    <property type="match status" value="1"/>
</dbReference>
<organism evidence="4 5">
    <name type="scientific">Photorhabdus heterorhabditis</name>
    <dbReference type="NCBI Taxonomy" id="880156"/>
    <lineage>
        <taxon>Bacteria</taxon>
        <taxon>Pseudomonadati</taxon>
        <taxon>Pseudomonadota</taxon>
        <taxon>Gammaproteobacteria</taxon>
        <taxon>Enterobacterales</taxon>
        <taxon>Morganellaceae</taxon>
        <taxon>Photorhabdus</taxon>
    </lineage>
</organism>
<dbReference type="Pfam" id="PF01156">
    <property type="entry name" value="IU_nuc_hydro"/>
    <property type="match status" value="1"/>
</dbReference>
<comment type="caution">
    <text evidence="4">The sequence shown here is derived from an EMBL/GenBank/DDBJ whole genome shotgun (WGS) entry which is preliminary data.</text>
</comment>
<accession>A0ABR5KCK0</accession>
<dbReference type="InterPro" id="IPR036452">
    <property type="entry name" value="Ribo_hydro-like"/>
</dbReference>
<dbReference type="PANTHER" id="PTHR12304:SF4">
    <property type="entry name" value="URIDINE NUCLEOSIDASE"/>
    <property type="match status" value="1"/>
</dbReference>
<dbReference type="Proteomes" id="UP000037727">
    <property type="component" value="Unassembled WGS sequence"/>
</dbReference>
<gene>
    <name evidence="4" type="ORF">AM629_09335</name>
</gene>
<dbReference type="Gene3D" id="3.90.245.10">
    <property type="entry name" value="Ribonucleoside hydrolase-like"/>
    <property type="match status" value="1"/>
</dbReference>
<dbReference type="RefSeq" id="WP_054478296.1">
    <property type="nucleotide sequence ID" value="NZ_CAWMRL010000020.1"/>
</dbReference>
<evidence type="ECO:0000313" key="5">
    <source>
        <dbReference type="Proteomes" id="UP000037727"/>
    </source>
</evidence>
<proteinExistence type="predicted"/>
<feature type="domain" description="Inosine/uridine-preferring nucleoside hydrolase" evidence="3">
    <location>
        <begin position="4"/>
        <end position="74"/>
    </location>
</feature>
<name>A0ABR5KCK0_9GAMM</name>
<evidence type="ECO:0000256" key="2">
    <source>
        <dbReference type="ARBA" id="ARBA00023295"/>
    </source>
</evidence>
<keyword evidence="1" id="KW-0378">Hydrolase</keyword>
<dbReference type="InterPro" id="IPR001910">
    <property type="entry name" value="Inosine/uridine_hydrolase_dom"/>
</dbReference>
<dbReference type="InterPro" id="IPR015910">
    <property type="entry name" value="I/U_nuclsd_hydro_CS"/>
</dbReference>
<keyword evidence="2" id="KW-0326">Glycosidase</keyword>